<comment type="caution">
    <text evidence="2">The sequence shown here is derived from an EMBL/GenBank/DDBJ whole genome shotgun (WGS) entry which is preliminary data.</text>
</comment>
<evidence type="ECO:0000313" key="3">
    <source>
        <dbReference type="Proteomes" id="UP001159641"/>
    </source>
</evidence>
<protein>
    <submittedName>
        <fullName evidence="2">Uncharacterized protein</fullName>
    </submittedName>
</protein>
<evidence type="ECO:0000256" key="1">
    <source>
        <dbReference type="SAM" id="MobiDB-lite"/>
    </source>
</evidence>
<dbReference type="Proteomes" id="UP001159641">
    <property type="component" value="Unassembled WGS sequence"/>
</dbReference>
<keyword evidence="3" id="KW-1185">Reference proteome</keyword>
<accession>A0AB34GRA0</accession>
<gene>
    <name evidence="2" type="ORF">J1605_010777</name>
</gene>
<evidence type="ECO:0000313" key="2">
    <source>
        <dbReference type="EMBL" id="KAJ8781793.1"/>
    </source>
</evidence>
<feature type="region of interest" description="Disordered" evidence="1">
    <location>
        <begin position="31"/>
        <end position="51"/>
    </location>
</feature>
<reference evidence="2 3" key="1">
    <citation type="submission" date="2022-11" db="EMBL/GenBank/DDBJ databases">
        <title>Whole genome sequence of Eschrichtius robustus ER-17-0199.</title>
        <authorList>
            <person name="Bruniche-Olsen A."/>
            <person name="Black A.N."/>
            <person name="Fields C.J."/>
            <person name="Walden K."/>
            <person name="Dewoody J.A."/>
        </authorList>
    </citation>
    <scope>NUCLEOTIDE SEQUENCE [LARGE SCALE GENOMIC DNA]</scope>
    <source>
        <strain evidence="2">ER-17-0199</strain>
        <tissue evidence="2">Blubber</tissue>
    </source>
</reference>
<name>A0AB34GRA0_ESCRO</name>
<organism evidence="2 3">
    <name type="scientific">Eschrichtius robustus</name>
    <name type="common">California gray whale</name>
    <name type="synonym">Eschrichtius gibbosus</name>
    <dbReference type="NCBI Taxonomy" id="9764"/>
    <lineage>
        <taxon>Eukaryota</taxon>
        <taxon>Metazoa</taxon>
        <taxon>Chordata</taxon>
        <taxon>Craniata</taxon>
        <taxon>Vertebrata</taxon>
        <taxon>Euteleostomi</taxon>
        <taxon>Mammalia</taxon>
        <taxon>Eutheria</taxon>
        <taxon>Laurasiatheria</taxon>
        <taxon>Artiodactyla</taxon>
        <taxon>Whippomorpha</taxon>
        <taxon>Cetacea</taxon>
        <taxon>Mysticeti</taxon>
        <taxon>Eschrichtiidae</taxon>
        <taxon>Eschrichtius</taxon>
    </lineage>
</organism>
<proteinExistence type="predicted"/>
<dbReference type="AlphaFoldDB" id="A0AB34GRA0"/>
<dbReference type="EMBL" id="JAIQCJ010002139">
    <property type="protein sequence ID" value="KAJ8781793.1"/>
    <property type="molecule type" value="Genomic_DNA"/>
</dbReference>
<sequence length="71" mass="7686">MHVNVAHPGSTFPQKTSKNLAVLLQNTLTSTLPGSANLSEEEERQEGAWMPALPRVRSFPVLRAPSPTGSF</sequence>